<evidence type="ECO:0000256" key="2">
    <source>
        <dbReference type="ARBA" id="ARBA00007991"/>
    </source>
</evidence>
<dbReference type="PANTHER" id="PTHR12363:SF33">
    <property type="entry name" value="IMPORTIN-13"/>
    <property type="match status" value="1"/>
</dbReference>
<keyword evidence="4" id="KW-0539">Nucleus</keyword>
<comment type="caution">
    <text evidence="5">The sequence shown here is derived from an EMBL/GenBank/DDBJ whole genome shotgun (WGS) entry which is preliminary data.</text>
</comment>
<dbReference type="PANTHER" id="PTHR12363">
    <property type="entry name" value="TRANSPORTIN 3 AND IMPORTIN 13"/>
    <property type="match status" value="1"/>
</dbReference>
<accession>A0A081B228</accession>
<dbReference type="InterPro" id="IPR016024">
    <property type="entry name" value="ARM-type_fold"/>
</dbReference>
<name>A0A081B228_PHYNI</name>
<dbReference type="SUPFAM" id="SSF48371">
    <property type="entry name" value="ARM repeat"/>
    <property type="match status" value="1"/>
</dbReference>
<protein>
    <recommendedName>
        <fullName evidence="7">Importin N-terminal domain-containing protein</fullName>
    </recommendedName>
</protein>
<sequence>MAEQLAACARQLFEGESGSAEQRTANVWIMQFQQHDEAWQAALQLLEMPVRDPLTHQTLAGPELVAMQILRLKTQQEWTHISDQQQQAVRQTLLKLLEITCVADGGLSPVSCRIACVTLADIVVKSCKTWTGWKNDVQRLVDAGIAAQRQHKGAAVLAEVLGAIPLQILASERMWIADEIHQILTLFQAEVEEVMTAVQMILSNIPDERSNALRCLECWIVGCVPTHEAFGLTAAHLFTRGLIDELFNIVISGNEEQAQLAAGIVADSFVFTVPAPLSETMINAVLHSGLRLVEAIPVFRSDVRSPTGEMMTKEQQTTACRGISRIACSLAMNHAPILLWNQVPGTQATIGSFTPEQKSSLSMQFLELLLACSSYDDIDVVQPTLEIWFFFLEESSSQSEASWQLLDAPGKEHVVSVLSRLVNALIERCKYPQWFVDKQQLVSDDLEIEAISDLRREIADTMLSLFSKWPGGPGKPTGDYASCVKGICQMLSNGKDIALIDALLFLLSYMVELFDAISSDSESEDDPESFLDPESGGIDVLLGVLDRALNLPMHPLVINGVAQYLRSLSASLALPASVYLRASMIICQGLQYTASFPVAVQSLLHSSSPITKYSTVEERASLLQALLQFCSTLQTKTSQESEGDLLEVTFRISSGVSDADFGALCSTVLSNLTVRVQSGNPIEASNSVYMLGRALGGVQDQQQGSALVDQLWPVVSACLLQHKGDDICRRAGVQFFLNVITHLQKEGVHPIEAQILDVCLWWYREGIAPDILTCCSRIVARQRNNSGFQVSAEQTFERLLADFRGKLHDVTGTAADGGVQSMEGFLSQHHEADKMIPEVEQFMKLAREVLSSVPQVLTKNRSNGEPTLYWVCLDLATRLLKVDHQMQEMCDAACDFLLDAMRCQPEPILNNINVFASEIVRAVLSFLGPRRQYYRVRNLWDFLFQCIHAPQMPSQIRGGFLAAVSTVVIEEGALQSILPAEVCQQMPGELRMRRQRHRFRQYFTQFAAEAANS</sequence>
<dbReference type="InterPro" id="IPR051345">
    <property type="entry name" value="Importin_beta-like_NTR"/>
</dbReference>
<organism evidence="5 6">
    <name type="scientific">Phytophthora nicotianae P1976</name>
    <dbReference type="NCBI Taxonomy" id="1317066"/>
    <lineage>
        <taxon>Eukaryota</taxon>
        <taxon>Sar</taxon>
        <taxon>Stramenopiles</taxon>
        <taxon>Oomycota</taxon>
        <taxon>Peronosporomycetes</taxon>
        <taxon>Peronosporales</taxon>
        <taxon>Peronosporaceae</taxon>
        <taxon>Phytophthora</taxon>
    </lineage>
</organism>
<dbReference type="EMBL" id="ANJA01000186">
    <property type="protein sequence ID" value="ETO85189.1"/>
    <property type="molecule type" value="Genomic_DNA"/>
</dbReference>
<evidence type="ECO:0000313" key="5">
    <source>
        <dbReference type="EMBL" id="ETO85189.1"/>
    </source>
</evidence>
<evidence type="ECO:0008006" key="7">
    <source>
        <dbReference type="Google" id="ProtNLM"/>
    </source>
</evidence>
<keyword evidence="3" id="KW-0813">Transport</keyword>
<gene>
    <name evidence="5" type="ORF">F444_00962</name>
</gene>
<evidence type="ECO:0000313" key="6">
    <source>
        <dbReference type="Proteomes" id="UP000028582"/>
    </source>
</evidence>
<dbReference type="Proteomes" id="UP000028582">
    <property type="component" value="Unassembled WGS sequence"/>
</dbReference>
<dbReference type="OrthoDB" id="435593at2759"/>
<dbReference type="InterPro" id="IPR011989">
    <property type="entry name" value="ARM-like"/>
</dbReference>
<evidence type="ECO:0000256" key="3">
    <source>
        <dbReference type="ARBA" id="ARBA00022448"/>
    </source>
</evidence>
<dbReference type="AlphaFoldDB" id="A0A081B228"/>
<dbReference type="Gene3D" id="1.25.10.10">
    <property type="entry name" value="Leucine-rich Repeat Variant"/>
    <property type="match status" value="1"/>
</dbReference>
<comment type="similarity">
    <text evidence="2">Belongs to the importin beta family.</text>
</comment>
<evidence type="ECO:0000256" key="1">
    <source>
        <dbReference type="ARBA" id="ARBA00004123"/>
    </source>
</evidence>
<comment type="subcellular location">
    <subcellularLocation>
        <location evidence="1">Nucleus</location>
    </subcellularLocation>
</comment>
<dbReference type="GO" id="GO:0005737">
    <property type="term" value="C:cytoplasm"/>
    <property type="evidence" value="ECO:0007669"/>
    <property type="project" value="TreeGrafter"/>
</dbReference>
<reference evidence="5 6" key="1">
    <citation type="submission" date="2013-11" db="EMBL/GenBank/DDBJ databases">
        <title>The Genome Sequence of Phytophthora parasitica P1976.</title>
        <authorList>
            <consortium name="The Broad Institute Genomics Platform"/>
            <person name="Russ C."/>
            <person name="Tyler B."/>
            <person name="Panabieres F."/>
            <person name="Shan W."/>
            <person name="Tripathy S."/>
            <person name="Grunwald N."/>
            <person name="Machado M."/>
            <person name="Johnson C.S."/>
            <person name="Walker B."/>
            <person name="Young S."/>
            <person name="Zeng Q."/>
            <person name="Gargeya S."/>
            <person name="Fitzgerald M."/>
            <person name="Haas B."/>
            <person name="Abouelleil A."/>
            <person name="Allen A.W."/>
            <person name="Alvarado L."/>
            <person name="Arachchi H.M."/>
            <person name="Berlin A.M."/>
            <person name="Chapman S.B."/>
            <person name="Gainer-Dewar J."/>
            <person name="Goldberg J."/>
            <person name="Griggs A."/>
            <person name="Gujja S."/>
            <person name="Hansen M."/>
            <person name="Howarth C."/>
            <person name="Imamovic A."/>
            <person name="Ireland A."/>
            <person name="Larimer J."/>
            <person name="McCowan C."/>
            <person name="Murphy C."/>
            <person name="Pearson M."/>
            <person name="Poon T.W."/>
            <person name="Priest M."/>
            <person name="Roberts A."/>
            <person name="Saif S."/>
            <person name="Shea T."/>
            <person name="Sisk P."/>
            <person name="Sykes S."/>
            <person name="Wortman J."/>
            <person name="Nusbaum C."/>
            <person name="Birren B."/>
        </authorList>
    </citation>
    <scope>NUCLEOTIDE SEQUENCE [LARGE SCALE GENOMIC DNA]</scope>
    <source>
        <strain evidence="5 6">P1976</strain>
    </source>
</reference>
<dbReference type="GO" id="GO:0006606">
    <property type="term" value="P:protein import into nucleus"/>
    <property type="evidence" value="ECO:0007669"/>
    <property type="project" value="TreeGrafter"/>
</dbReference>
<proteinExistence type="inferred from homology"/>
<evidence type="ECO:0000256" key="4">
    <source>
        <dbReference type="ARBA" id="ARBA00023242"/>
    </source>
</evidence>
<dbReference type="GO" id="GO:0005634">
    <property type="term" value="C:nucleus"/>
    <property type="evidence" value="ECO:0007669"/>
    <property type="project" value="UniProtKB-SubCell"/>
</dbReference>